<organism evidence="2 3">
    <name type="scientific">Pseudozyma flocculosa PF-1</name>
    <dbReference type="NCBI Taxonomy" id="1277687"/>
    <lineage>
        <taxon>Eukaryota</taxon>
        <taxon>Fungi</taxon>
        <taxon>Dikarya</taxon>
        <taxon>Basidiomycota</taxon>
        <taxon>Ustilaginomycotina</taxon>
        <taxon>Ustilaginomycetes</taxon>
        <taxon>Ustilaginales</taxon>
        <taxon>Ustilaginaceae</taxon>
        <taxon>Pseudozyma</taxon>
    </lineage>
</organism>
<dbReference type="AlphaFoldDB" id="A0A061H5F6"/>
<dbReference type="KEGG" id="pfp:PFL1_04459"/>
<protein>
    <recommendedName>
        <fullName evidence="1">LYC1 C-terminal domain-containing protein</fullName>
    </recommendedName>
</protein>
<dbReference type="Proteomes" id="UP000053664">
    <property type="component" value="Unassembled WGS sequence"/>
</dbReference>
<dbReference type="EMBL" id="KE361636">
    <property type="protein sequence ID" value="EPQ28132.1"/>
    <property type="molecule type" value="Genomic_DNA"/>
</dbReference>
<dbReference type="PANTHER" id="PTHR34815">
    <property type="entry name" value="LYSINE ACETYLTRANSFERASE"/>
    <property type="match status" value="1"/>
</dbReference>
<dbReference type="InterPro" id="IPR055100">
    <property type="entry name" value="GNAT_LYC1-like"/>
</dbReference>
<dbReference type="PANTHER" id="PTHR34815:SF2">
    <property type="entry name" value="N-ACETYLTRANSFERASE DOMAIN-CONTAINING PROTEIN"/>
    <property type="match status" value="1"/>
</dbReference>
<reference evidence="2 3" key="1">
    <citation type="journal article" date="2013" name="Plant Cell">
        <title>The transition from a phytopathogenic smut ancestor to an anamorphic biocontrol agent deciphered by comparative whole-genome analysis.</title>
        <authorList>
            <person name="Lefebvre F."/>
            <person name="Joly D.L."/>
            <person name="Labbe C."/>
            <person name="Teichmann B."/>
            <person name="Linning R."/>
            <person name="Belzile F."/>
            <person name="Bakkeren G."/>
            <person name="Belanger R.R."/>
        </authorList>
    </citation>
    <scope>NUCLEOTIDE SEQUENCE [LARGE SCALE GENOMIC DNA]</scope>
    <source>
        <strain evidence="2 3">PF-1</strain>
    </source>
</reference>
<evidence type="ECO:0000259" key="1">
    <source>
        <dbReference type="Pfam" id="PF22998"/>
    </source>
</evidence>
<dbReference type="Gene3D" id="3.40.630.30">
    <property type="match status" value="1"/>
</dbReference>
<dbReference type="OrthoDB" id="2020070at2759"/>
<sequence length="442" mass="49155">MTDAGQTYASPSSMMDIRIVAATPQQEVMANLREGAEWHGPLMTPRQYLEREAHLVDSALSRDGRRQKWVMVPPTAEPGTLDFLASCETHRRPMLVLKPGHSEPCRAVVYSICSVVVPPDKRKRGYASLMMTLLHQHLSSTGRVPFPTFGEQVSGQDGPTTAWEQDPALLDARHDGDSSSAGDATASFLYSDIGDFYEAFEWKRAESRHVEWQVQDGAAGGTSSSSSPAAVAPRWLTADELVDIAQLDRKLLLRTFARAAETIGSQGQKIRFAIDDPEARAWRWRIERDNFTARFADPPLANRPTRYGVILGGGDGGGTADGPAYAAWTYDAAHRQLKLLRLQFETAAQFRTLVDLLKGEAQQHGMRSIEAWNVDLAKLGIAIDQPTQARLWKGEKVAFERELAGGELVERDDVHLPSVAWYGERRGGQHVEWLLNEYGWYI</sequence>
<dbReference type="GeneID" id="19318562"/>
<proteinExistence type="predicted"/>
<dbReference type="HOGENOM" id="CLU_038171_2_0_1"/>
<dbReference type="RefSeq" id="XP_007880174.1">
    <property type="nucleotide sequence ID" value="XM_007881983.1"/>
</dbReference>
<evidence type="ECO:0000313" key="2">
    <source>
        <dbReference type="EMBL" id="EPQ28132.1"/>
    </source>
</evidence>
<dbReference type="eggNOG" id="ENOG502S41G">
    <property type="taxonomic scope" value="Eukaryota"/>
</dbReference>
<feature type="domain" description="LYC1 C-terminal" evidence="1">
    <location>
        <begin position="223"/>
        <end position="440"/>
    </location>
</feature>
<dbReference type="Pfam" id="PF22998">
    <property type="entry name" value="GNAT_LYC1-like"/>
    <property type="match status" value="1"/>
</dbReference>
<accession>A0A061H5F6</accession>
<name>A0A061H5F6_9BASI</name>
<dbReference type="InterPro" id="IPR053013">
    <property type="entry name" value="LAT"/>
</dbReference>
<gene>
    <name evidence="2" type="ORF">PFL1_04459</name>
</gene>
<evidence type="ECO:0000313" key="3">
    <source>
        <dbReference type="Proteomes" id="UP000053664"/>
    </source>
</evidence>